<sequence>MAAIREAAAAAITGHAIFTAVGIGNAVVAGPPDAANHSDDLICLQPRCLAAAQVAAGLYSGGGLEGDICTEDVTFTDPAACCSGRAEVVEAFRALRWTRPEHITTPRASQADGALHVHLHQRYFSSPWWRGLEVKSTLVLKHAPDGQICELEERWNDAPLLRWRPFYWARRVNGRLSSLLTPLLLR</sequence>
<dbReference type="AlphaFoldDB" id="A0A7S0KYL3"/>
<organism evidence="1">
    <name type="scientific">Coccolithus braarudii</name>
    <dbReference type="NCBI Taxonomy" id="221442"/>
    <lineage>
        <taxon>Eukaryota</taxon>
        <taxon>Haptista</taxon>
        <taxon>Haptophyta</taxon>
        <taxon>Prymnesiophyceae</taxon>
        <taxon>Coccolithales</taxon>
        <taxon>Coccolithaceae</taxon>
        <taxon>Coccolithus</taxon>
    </lineage>
</organism>
<protein>
    <submittedName>
        <fullName evidence="1">Uncharacterized protein</fullName>
    </submittedName>
</protein>
<evidence type="ECO:0000313" key="1">
    <source>
        <dbReference type="EMBL" id="CAD8596779.1"/>
    </source>
</evidence>
<accession>A0A7S0KYL3</accession>
<reference evidence="1" key="1">
    <citation type="submission" date="2021-01" db="EMBL/GenBank/DDBJ databases">
        <authorList>
            <person name="Corre E."/>
            <person name="Pelletier E."/>
            <person name="Niang G."/>
            <person name="Scheremetjew M."/>
            <person name="Finn R."/>
            <person name="Kale V."/>
            <person name="Holt S."/>
            <person name="Cochrane G."/>
            <person name="Meng A."/>
            <person name="Brown T."/>
            <person name="Cohen L."/>
        </authorList>
    </citation>
    <scope>NUCLEOTIDE SEQUENCE</scope>
    <source>
        <strain evidence="1">PLY182g</strain>
    </source>
</reference>
<name>A0A7S0KYL3_9EUKA</name>
<gene>
    <name evidence="1" type="ORF">CPEL01642_LOCUS108</name>
</gene>
<dbReference type="EMBL" id="HBEY01000216">
    <property type="protein sequence ID" value="CAD8596779.1"/>
    <property type="molecule type" value="Transcribed_RNA"/>
</dbReference>
<dbReference type="Gene3D" id="3.10.450.50">
    <property type="match status" value="1"/>
</dbReference>
<proteinExistence type="predicted"/>
<dbReference type="InterPro" id="IPR032710">
    <property type="entry name" value="NTF2-like_dom_sf"/>
</dbReference>
<dbReference type="SUPFAM" id="SSF54427">
    <property type="entry name" value="NTF2-like"/>
    <property type="match status" value="1"/>
</dbReference>